<evidence type="ECO:0000256" key="3">
    <source>
        <dbReference type="ARBA" id="ARBA00023239"/>
    </source>
</evidence>
<feature type="domain" description="Tryptophan synthase beta chain-like PALP" evidence="4">
    <location>
        <begin position="22"/>
        <end position="313"/>
    </location>
</feature>
<dbReference type="CDD" id="cd01562">
    <property type="entry name" value="Thr-dehyd"/>
    <property type="match status" value="1"/>
</dbReference>
<gene>
    <name evidence="5" type="ORF">SM611_25645</name>
</gene>
<evidence type="ECO:0000313" key="5">
    <source>
        <dbReference type="EMBL" id="MFA1542334.1"/>
    </source>
</evidence>
<dbReference type="PANTHER" id="PTHR48078">
    <property type="entry name" value="THREONINE DEHYDRATASE, MITOCHONDRIAL-RELATED"/>
    <property type="match status" value="1"/>
</dbReference>
<dbReference type="PANTHER" id="PTHR48078:SF6">
    <property type="entry name" value="L-THREONINE DEHYDRATASE CATABOLIC TDCB"/>
    <property type="match status" value="1"/>
</dbReference>
<keyword evidence="6" id="KW-1185">Reference proteome</keyword>
<comment type="caution">
    <text evidence="5">The sequence shown here is derived from an EMBL/GenBank/DDBJ whole genome shotgun (WGS) entry which is preliminary data.</text>
</comment>
<dbReference type="Gene3D" id="3.40.50.1100">
    <property type="match status" value="2"/>
</dbReference>
<dbReference type="RefSeq" id="WP_371952487.1">
    <property type="nucleotide sequence ID" value="NZ_JAXCEI010000012.1"/>
</dbReference>
<evidence type="ECO:0000259" key="4">
    <source>
        <dbReference type="Pfam" id="PF00291"/>
    </source>
</evidence>
<accession>A0ABV4QK61</accession>
<evidence type="ECO:0000313" key="6">
    <source>
        <dbReference type="Proteomes" id="UP001569963"/>
    </source>
</evidence>
<comment type="cofactor">
    <cofactor evidence="1">
        <name>pyridoxal 5'-phosphate</name>
        <dbReference type="ChEBI" id="CHEBI:597326"/>
    </cofactor>
</comment>
<keyword evidence="3" id="KW-0456">Lyase</keyword>
<dbReference type="Proteomes" id="UP001569963">
    <property type="component" value="Unassembled WGS sequence"/>
</dbReference>
<dbReference type="InterPro" id="IPR001926">
    <property type="entry name" value="TrpB-like_PALP"/>
</dbReference>
<sequence>MSDLVSLPEIEEAAERIAGVAVRTPLVPFPRDPAPAGAAEPELLVKAESLQPIGAFKVRGAYAAIASLTPDERAAGVVTHSSGNHAQAVAYAARALGIKAVLVMPHTTPGVKVDRCIALGAEVVYVEPTAQARGETAGKLAAAHGLTLIPPYDDARVIAGQGTAGLEIVQDRPDVDVVLVPISGGGLIAGVSAAVKALRPEARIVGVEPELAADARDSMAAGRPVSWDAEKTGRTFADALRVQRVGDLPFAHMREHVDRVVTVTEDEIRRTMRRLAREARLIAEPGGAVATAAYLYHRAELPEGRTYVSVLSGGNVDPALFLDVLR</sequence>
<dbReference type="EMBL" id="JAXCEI010000012">
    <property type="protein sequence ID" value="MFA1542334.1"/>
    <property type="molecule type" value="Genomic_DNA"/>
</dbReference>
<dbReference type="SUPFAM" id="SSF53686">
    <property type="entry name" value="Tryptophan synthase beta subunit-like PLP-dependent enzymes"/>
    <property type="match status" value="1"/>
</dbReference>
<organism evidence="5 6">
    <name type="scientific">Actinomadura monticuli</name>
    <dbReference type="NCBI Taxonomy" id="3097367"/>
    <lineage>
        <taxon>Bacteria</taxon>
        <taxon>Bacillati</taxon>
        <taxon>Actinomycetota</taxon>
        <taxon>Actinomycetes</taxon>
        <taxon>Streptosporangiales</taxon>
        <taxon>Thermomonosporaceae</taxon>
        <taxon>Actinomadura</taxon>
    </lineage>
</organism>
<evidence type="ECO:0000256" key="2">
    <source>
        <dbReference type="ARBA" id="ARBA00022898"/>
    </source>
</evidence>
<protein>
    <submittedName>
        <fullName evidence="5">Threonine/serine dehydratase</fullName>
    </submittedName>
</protein>
<keyword evidence="2" id="KW-0663">Pyridoxal phosphate</keyword>
<dbReference type="InterPro" id="IPR036052">
    <property type="entry name" value="TrpB-like_PALP_sf"/>
</dbReference>
<dbReference type="InterPro" id="IPR050147">
    <property type="entry name" value="Ser/Thr_Dehydratase"/>
</dbReference>
<name>A0ABV4QK61_9ACTN</name>
<dbReference type="Pfam" id="PF00291">
    <property type="entry name" value="PALP"/>
    <property type="match status" value="1"/>
</dbReference>
<proteinExistence type="predicted"/>
<evidence type="ECO:0000256" key="1">
    <source>
        <dbReference type="ARBA" id="ARBA00001933"/>
    </source>
</evidence>
<reference evidence="5 6" key="1">
    <citation type="submission" date="2023-11" db="EMBL/GenBank/DDBJ databases">
        <title>Actinomadura monticuli sp. nov., isolated from volcanic ash.</title>
        <authorList>
            <person name="Lee S.D."/>
            <person name="Yang H."/>
            <person name="Kim I.S."/>
        </authorList>
    </citation>
    <scope>NUCLEOTIDE SEQUENCE [LARGE SCALE GENOMIC DNA]</scope>
    <source>
        <strain evidence="5 6">DLS-62</strain>
    </source>
</reference>